<dbReference type="Proteomes" id="UP001369736">
    <property type="component" value="Unassembled WGS sequence"/>
</dbReference>
<reference evidence="2 3" key="1">
    <citation type="submission" date="2024-03" db="EMBL/GenBank/DDBJ databases">
        <title>Actinomycetospora sp. OC33-EN07, a novel actinomycete isolated from wild orchid (Aerides multiflora).</title>
        <authorList>
            <person name="Suriyachadkun C."/>
        </authorList>
    </citation>
    <scope>NUCLEOTIDE SEQUENCE [LARGE SCALE GENOMIC DNA]</scope>
    <source>
        <strain evidence="2 3">OC33-EN07</strain>
    </source>
</reference>
<comment type="caution">
    <text evidence="2">The sequence shown here is derived from an EMBL/GenBank/DDBJ whole genome shotgun (WGS) entry which is preliminary data.</text>
</comment>
<dbReference type="SUPFAM" id="SSF56112">
    <property type="entry name" value="Protein kinase-like (PK-like)"/>
    <property type="match status" value="1"/>
</dbReference>
<dbReference type="InterPro" id="IPR011009">
    <property type="entry name" value="Kinase-like_dom_sf"/>
</dbReference>
<sequence>MASLTTDSAGPSDGRAGGAPGSSDRAAELVALAEELLTRRHGATVRLAGAEDLGGSERSLVVRVRVTENPFSLPRTLVVKHYLDEPAVHGADRFSYEAASCQLLTAMPSEERASPMLVAQDPTHRLLVLEDLGRCATLADRLDERDPKAAERALLGWARALGRMQASTAGREDDFGALLRRFGERTWRDPLADDARAALAEVPDQLAQLLRVEAAPAAVAEARGAARLLGGSGYRAFSPAEIRPDNCLVTGSGSRFLDFEWACFRDVALTGASLRLPLPSGGPAHAQPPGMAEAMVAAWQAELTPVWADLADPEVLRERLLHAEVLWVWLATRALLPGVVGAEEAERPPHVVVADPGHDAPSVLSALWRRLGTDAERAGRVATAELAAATVGALGRHGGDVVLPPYPAFA</sequence>
<keyword evidence="3" id="KW-1185">Reference proteome</keyword>
<protein>
    <recommendedName>
        <fullName evidence="4">Phosphotransferase family enzyme</fullName>
    </recommendedName>
</protein>
<evidence type="ECO:0000313" key="2">
    <source>
        <dbReference type="EMBL" id="MEJ2859759.1"/>
    </source>
</evidence>
<gene>
    <name evidence="2" type="ORF">WCD58_01250</name>
</gene>
<name>A0ABU8LXC8_9PSEU</name>
<accession>A0ABU8LXC8</accession>
<organism evidence="2 3">
    <name type="scientific">Actinomycetospora flava</name>
    <dbReference type="NCBI Taxonomy" id="3129232"/>
    <lineage>
        <taxon>Bacteria</taxon>
        <taxon>Bacillati</taxon>
        <taxon>Actinomycetota</taxon>
        <taxon>Actinomycetes</taxon>
        <taxon>Pseudonocardiales</taxon>
        <taxon>Pseudonocardiaceae</taxon>
        <taxon>Actinomycetospora</taxon>
    </lineage>
</organism>
<proteinExistence type="predicted"/>
<evidence type="ECO:0008006" key="4">
    <source>
        <dbReference type="Google" id="ProtNLM"/>
    </source>
</evidence>
<dbReference type="EMBL" id="JBBEGM010000001">
    <property type="protein sequence ID" value="MEJ2859759.1"/>
    <property type="molecule type" value="Genomic_DNA"/>
</dbReference>
<feature type="region of interest" description="Disordered" evidence="1">
    <location>
        <begin position="1"/>
        <end position="23"/>
    </location>
</feature>
<evidence type="ECO:0000256" key="1">
    <source>
        <dbReference type="SAM" id="MobiDB-lite"/>
    </source>
</evidence>
<evidence type="ECO:0000313" key="3">
    <source>
        <dbReference type="Proteomes" id="UP001369736"/>
    </source>
</evidence>
<dbReference type="RefSeq" id="WP_337698809.1">
    <property type="nucleotide sequence ID" value="NZ_JBBEGM010000001.1"/>
</dbReference>